<dbReference type="Proteomes" id="UP000887565">
    <property type="component" value="Unplaced"/>
</dbReference>
<organism evidence="1 2">
    <name type="scientific">Romanomermis culicivorax</name>
    <name type="common">Nematode worm</name>
    <dbReference type="NCBI Taxonomy" id="13658"/>
    <lineage>
        <taxon>Eukaryota</taxon>
        <taxon>Metazoa</taxon>
        <taxon>Ecdysozoa</taxon>
        <taxon>Nematoda</taxon>
        <taxon>Enoplea</taxon>
        <taxon>Dorylaimia</taxon>
        <taxon>Mermithida</taxon>
        <taxon>Mermithoidea</taxon>
        <taxon>Mermithidae</taxon>
        <taxon>Romanomermis</taxon>
    </lineage>
</organism>
<dbReference type="AlphaFoldDB" id="A0A915HFC9"/>
<sequence>MSREWARHVTRMGSPCHANGALMGGLGIASGGKRCFPVTLM</sequence>
<protein>
    <submittedName>
        <fullName evidence="2">Uncharacterized protein</fullName>
    </submittedName>
</protein>
<evidence type="ECO:0000313" key="2">
    <source>
        <dbReference type="WBParaSite" id="nRc.2.0.1.t00370-RA"/>
    </source>
</evidence>
<name>A0A915HFC9_ROMCU</name>
<keyword evidence="1" id="KW-1185">Reference proteome</keyword>
<reference evidence="2" key="1">
    <citation type="submission" date="2022-11" db="UniProtKB">
        <authorList>
            <consortium name="WormBaseParasite"/>
        </authorList>
    </citation>
    <scope>IDENTIFICATION</scope>
</reference>
<evidence type="ECO:0000313" key="1">
    <source>
        <dbReference type="Proteomes" id="UP000887565"/>
    </source>
</evidence>
<accession>A0A915HFC9</accession>
<dbReference type="WBParaSite" id="nRc.2.0.1.t00370-RA">
    <property type="protein sequence ID" value="nRc.2.0.1.t00370-RA"/>
    <property type="gene ID" value="nRc.2.0.1.g00370"/>
</dbReference>
<proteinExistence type="predicted"/>